<sequence>PKASDLRDELDRFLSTDPEHVQDVLGWWFERRHIYPCLSRMARDYLSIPATSVNVERIFSKGRILLSHLRSHLSVQSTRALMCVGAWSLLGYVKDKDI</sequence>
<dbReference type="SUPFAM" id="SSF53098">
    <property type="entry name" value="Ribonuclease H-like"/>
    <property type="match status" value="1"/>
</dbReference>
<dbReference type="EMBL" id="KN818473">
    <property type="protein sequence ID" value="KIL55791.1"/>
    <property type="molecule type" value="Genomic_DNA"/>
</dbReference>
<evidence type="ECO:0000313" key="3">
    <source>
        <dbReference type="Proteomes" id="UP000054549"/>
    </source>
</evidence>
<evidence type="ECO:0000313" key="2">
    <source>
        <dbReference type="EMBL" id="KIL55791.1"/>
    </source>
</evidence>
<dbReference type="PANTHER" id="PTHR47611">
    <property type="entry name" value="HAT DIMERISATION DOMAIN, C-TERMINAL"/>
    <property type="match status" value="1"/>
</dbReference>
<dbReference type="HOGENOM" id="CLU_009123_13_0_1"/>
<proteinExistence type="predicted"/>
<name>A0A0C2WGM8_AMAMK</name>
<dbReference type="STRING" id="946122.A0A0C2WGM8"/>
<dbReference type="PANTHER" id="PTHR47611:SF1">
    <property type="entry name" value="CCHC-TYPE DOMAIN-CONTAINING PROTEIN"/>
    <property type="match status" value="1"/>
</dbReference>
<protein>
    <recommendedName>
        <fullName evidence="1">HAT C-terminal dimerisation domain-containing protein</fullName>
    </recommendedName>
</protein>
<dbReference type="Proteomes" id="UP000054549">
    <property type="component" value="Unassembled WGS sequence"/>
</dbReference>
<dbReference type="InParanoid" id="A0A0C2WGM8"/>
<reference evidence="2 3" key="1">
    <citation type="submission" date="2014-04" db="EMBL/GenBank/DDBJ databases">
        <title>Evolutionary Origins and Diversification of the Mycorrhizal Mutualists.</title>
        <authorList>
            <consortium name="DOE Joint Genome Institute"/>
            <consortium name="Mycorrhizal Genomics Consortium"/>
            <person name="Kohler A."/>
            <person name="Kuo A."/>
            <person name="Nagy L.G."/>
            <person name="Floudas D."/>
            <person name="Copeland A."/>
            <person name="Barry K.W."/>
            <person name="Cichocki N."/>
            <person name="Veneault-Fourrey C."/>
            <person name="LaButti K."/>
            <person name="Lindquist E.A."/>
            <person name="Lipzen A."/>
            <person name="Lundell T."/>
            <person name="Morin E."/>
            <person name="Murat C."/>
            <person name="Riley R."/>
            <person name="Ohm R."/>
            <person name="Sun H."/>
            <person name="Tunlid A."/>
            <person name="Henrissat B."/>
            <person name="Grigoriev I.V."/>
            <person name="Hibbett D.S."/>
            <person name="Martin F."/>
        </authorList>
    </citation>
    <scope>NUCLEOTIDE SEQUENCE [LARGE SCALE GENOMIC DNA]</scope>
    <source>
        <strain evidence="2 3">Koide BX008</strain>
    </source>
</reference>
<keyword evidence="3" id="KW-1185">Reference proteome</keyword>
<gene>
    <name evidence="2" type="ORF">M378DRAFT_54282</name>
</gene>
<dbReference type="Pfam" id="PF05699">
    <property type="entry name" value="Dimer_Tnp_hAT"/>
    <property type="match status" value="1"/>
</dbReference>
<dbReference type="OrthoDB" id="1715602at2759"/>
<accession>A0A0C2WGM8</accession>
<feature type="domain" description="HAT C-terminal dimerisation" evidence="1">
    <location>
        <begin position="9"/>
        <end position="87"/>
    </location>
</feature>
<dbReference type="AlphaFoldDB" id="A0A0C2WGM8"/>
<organism evidence="2 3">
    <name type="scientific">Amanita muscaria (strain Koide BX008)</name>
    <dbReference type="NCBI Taxonomy" id="946122"/>
    <lineage>
        <taxon>Eukaryota</taxon>
        <taxon>Fungi</taxon>
        <taxon>Dikarya</taxon>
        <taxon>Basidiomycota</taxon>
        <taxon>Agaricomycotina</taxon>
        <taxon>Agaricomycetes</taxon>
        <taxon>Agaricomycetidae</taxon>
        <taxon>Agaricales</taxon>
        <taxon>Pluteineae</taxon>
        <taxon>Amanitaceae</taxon>
        <taxon>Amanita</taxon>
    </lineage>
</organism>
<feature type="non-terminal residue" evidence="2">
    <location>
        <position position="1"/>
    </location>
</feature>
<dbReference type="InterPro" id="IPR012337">
    <property type="entry name" value="RNaseH-like_sf"/>
</dbReference>
<feature type="non-terminal residue" evidence="2">
    <location>
        <position position="98"/>
    </location>
</feature>
<evidence type="ECO:0000259" key="1">
    <source>
        <dbReference type="Pfam" id="PF05699"/>
    </source>
</evidence>
<dbReference type="InterPro" id="IPR008906">
    <property type="entry name" value="HATC_C_dom"/>
</dbReference>
<dbReference type="GO" id="GO:0046983">
    <property type="term" value="F:protein dimerization activity"/>
    <property type="evidence" value="ECO:0007669"/>
    <property type="project" value="InterPro"/>
</dbReference>